<dbReference type="PROSITE" id="PS51186">
    <property type="entry name" value="GNAT"/>
    <property type="match status" value="1"/>
</dbReference>
<reference evidence="4 5" key="1">
    <citation type="submission" date="2021-01" db="EMBL/GenBank/DDBJ databases">
        <title>Whole genome shotgun sequence of Plantactinospora mayteni NBRC 109088.</title>
        <authorList>
            <person name="Komaki H."/>
            <person name="Tamura T."/>
        </authorList>
    </citation>
    <scope>NUCLEOTIDE SEQUENCE [LARGE SCALE GENOMIC DNA]</scope>
    <source>
        <strain evidence="4 5">NBRC 109088</strain>
    </source>
</reference>
<dbReference type="Proteomes" id="UP000621500">
    <property type="component" value="Unassembled WGS sequence"/>
</dbReference>
<name>A0ABQ4EGU6_9ACTN</name>
<dbReference type="Gene3D" id="3.40.630.30">
    <property type="match status" value="1"/>
</dbReference>
<proteinExistence type="predicted"/>
<keyword evidence="5" id="KW-1185">Reference proteome</keyword>
<dbReference type="Pfam" id="PF00583">
    <property type="entry name" value="Acetyltransf_1"/>
    <property type="match status" value="1"/>
</dbReference>
<organism evidence="4 5">
    <name type="scientific">Plantactinospora mayteni</name>
    <dbReference type="NCBI Taxonomy" id="566021"/>
    <lineage>
        <taxon>Bacteria</taxon>
        <taxon>Bacillati</taxon>
        <taxon>Actinomycetota</taxon>
        <taxon>Actinomycetes</taxon>
        <taxon>Micromonosporales</taxon>
        <taxon>Micromonosporaceae</taxon>
        <taxon>Plantactinospora</taxon>
    </lineage>
</organism>
<keyword evidence="1" id="KW-0808">Transferase</keyword>
<evidence type="ECO:0000256" key="2">
    <source>
        <dbReference type="ARBA" id="ARBA00023315"/>
    </source>
</evidence>
<dbReference type="InterPro" id="IPR050680">
    <property type="entry name" value="YpeA/RimI_acetyltransf"/>
</dbReference>
<evidence type="ECO:0000313" key="5">
    <source>
        <dbReference type="Proteomes" id="UP000621500"/>
    </source>
</evidence>
<sequence>MPALVSPTQVEDVRRLDARTGAEVVALLASSVPPTCAGLVPYHAAGYAGFLAAAVAPPTALRTVRLRAIRVATAVIAVADWRLLDSQLFLNGLAVRDDHRGRGYGSALLTDGLRLAADLGLATLGLDVVTDNAPARSLYRRFGFRDLDYAVWTDIPAADLERSGDAGQVGVLDWPAFTAHHAAYGFGDLSVRRGDNRVGRIRLVGTALRTEPGPAGAALAGALRRLVQPSRSYSIRPAGTGSGDDGFAHVARMRLSGATALR</sequence>
<dbReference type="EMBL" id="BONX01000003">
    <property type="protein sequence ID" value="GIG93874.1"/>
    <property type="molecule type" value="Genomic_DNA"/>
</dbReference>
<dbReference type="RefSeq" id="WP_203855558.1">
    <property type="nucleotide sequence ID" value="NZ_BAAAZQ010000003.1"/>
</dbReference>
<dbReference type="PANTHER" id="PTHR43420:SF12">
    <property type="entry name" value="N-ACETYLTRANSFERASE DOMAIN-CONTAINING PROTEIN"/>
    <property type="match status" value="1"/>
</dbReference>
<gene>
    <name evidence="4" type="ORF">Pma05_04470</name>
</gene>
<feature type="domain" description="N-acetyltransferase" evidence="3">
    <location>
        <begin position="11"/>
        <end position="165"/>
    </location>
</feature>
<evidence type="ECO:0000313" key="4">
    <source>
        <dbReference type="EMBL" id="GIG93874.1"/>
    </source>
</evidence>
<dbReference type="PANTHER" id="PTHR43420">
    <property type="entry name" value="ACETYLTRANSFERASE"/>
    <property type="match status" value="1"/>
</dbReference>
<dbReference type="SUPFAM" id="SSF55729">
    <property type="entry name" value="Acyl-CoA N-acyltransferases (Nat)"/>
    <property type="match status" value="1"/>
</dbReference>
<keyword evidence="2" id="KW-0012">Acyltransferase</keyword>
<evidence type="ECO:0000256" key="1">
    <source>
        <dbReference type="ARBA" id="ARBA00022679"/>
    </source>
</evidence>
<dbReference type="CDD" id="cd04301">
    <property type="entry name" value="NAT_SF"/>
    <property type="match status" value="1"/>
</dbReference>
<accession>A0ABQ4EGU6</accession>
<evidence type="ECO:0000259" key="3">
    <source>
        <dbReference type="PROSITE" id="PS51186"/>
    </source>
</evidence>
<dbReference type="InterPro" id="IPR016181">
    <property type="entry name" value="Acyl_CoA_acyltransferase"/>
</dbReference>
<dbReference type="InterPro" id="IPR000182">
    <property type="entry name" value="GNAT_dom"/>
</dbReference>
<protein>
    <recommendedName>
        <fullName evidence="3">N-acetyltransferase domain-containing protein</fullName>
    </recommendedName>
</protein>
<comment type="caution">
    <text evidence="4">The sequence shown here is derived from an EMBL/GenBank/DDBJ whole genome shotgun (WGS) entry which is preliminary data.</text>
</comment>